<evidence type="ECO:0008006" key="4">
    <source>
        <dbReference type="Google" id="ProtNLM"/>
    </source>
</evidence>
<gene>
    <name evidence="2" type="ORF">Pan44_32560</name>
</gene>
<dbReference type="KEGG" id="ccos:Pan44_32560"/>
<dbReference type="InterPro" id="IPR011487">
    <property type="entry name" value="DUF1598"/>
</dbReference>
<sequence length="451" mass="48610" precursor="true">MLRPHFYAVILLSLLAVRPCSVLAQGTGNNGGGGNNNGGNNSGGILIDPEGVLRPMQVVPALNAKRRPGAKDLAPGNVCVSLRRLNEILRQAPPDALPAEAHILGGLTRIDQVVVDAEARDILLIGPGETQAAGAAPTFLGETSGRALMRTGDFLTMLDVARGGGLRVRCSIDPDPARLKKYNETIQSTAGSVSFKNAAAWYEGLSRILGRQIVTVEGVPGDSRIGNVLAAADYSMKRIALGLEPSGVKEIRPQLAYAAGDTGATMKRWWFAPLYEDVAVSPDRTLFQFSGQRVKLLAQEELILDSGQRVDSDRNRPSTEAFARQFTTHFEELTAARPIFADLRNQFDLAVTVSLLVRERLLERMDLEFRPSPAVMDTLSPKCQTPRFVDSGANIRRVNRTTIVGVVGGVVLTPSAVIANEVPIREPGRVADRRAPDDLAGSQFAWPLQVP</sequence>
<evidence type="ECO:0000313" key="2">
    <source>
        <dbReference type="EMBL" id="QDT55214.1"/>
    </source>
</evidence>
<dbReference type="EMBL" id="CP036271">
    <property type="protein sequence ID" value="QDT55214.1"/>
    <property type="molecule type" value="Genomic_DNA"/>
</dbReference>
<reference evidence="2 3" key="1">
    <citation type="submission" date="2019-02" db="EMBL/GenBank/DDBJ databases">
        <title>Deep-cultivation of Planctomycetes and their phenomic and genomic characterization uncovers novel biology.</title>
        <authorList>
            <person name="Wiegand S."/>
            <person name="Jogler M."/>
            <person name="Boedeker C."/>
            <person name="Pinto D."/>
            <person name="Vollmers J."/>
            <person name="Rivas-Marin E."/>
            <person name="Kohn T."/>
            <person name="Peeters S.H."/>
            <person name="Heuer A."/>
            <person name="Rast P."/>
            <person name="Oberbeckmann S."/>
            <person name="Bunk B."/>
            <person name="Jeske O."/>
            <person name="Meyerdierks A."/>
            <person name="Storesund J.E."/>
            <person name="Kallscheuer N."/>
            <person name="Luecker S."/>
            <person name="Lage O.M."/>
            <person name="Pohl T."/>
            <person name="Merkel B.J."/>
            <person name="Hornburger P."/>
            <person name="Mueller R.-W."/>
            <person name="Bruemmer F."/>
            <person name="Labrenz M."/>
            <person name="Spormann A.M."/>
            <person name="Op den Camp H."/>
            <person name="Overmann J."/>
            <person name="Amann R."/>
            <person name="Jetten M.S.M."/>
            <person name="Mascher T."/>
            <person name="Medema M.H."/>
            <person name="Devos D.P."/>
            <person name="Kaster A.-K."/>
            <person name="Ovreas L."/>
            <person name="Rohde M."/>
            <person name="Galperin M.Y."/>
            <person name="Jogler C."/>
        </authorList>
    </citation>
    <scope>NUCLEOTIDE SEQUENCE [LARGE SCALE GENOMIC DNA]</scope>
    <source>
        <strain evidence="2 3">Pan44</strain>
    </source>
</reference>
<dbReference type="Pfam" id="PF07643">
    <property type="entry name" value="DUF1598"/>
    <property type="match status" value="1"/>
</dbReference>
<evidence type="ECO:0000313" key="3">
    <source>
        <dbReference type="Proteomes" id="UP000315700"/>
    </source>
</evidence>
<feature type="chain" id="PRO_5022080278" description="DUF1598 domain-containing protein" evidence="1">
    <location>
        <begin position="25"/>
        <end position="451"/>
    </location>
</feature>
<proteinExistence type="predicted"/>
<protein>
    <recommendedName>
        <fullName evidence="4">DUF1598 domain-containing protein</fullName>
    </recommendedName>
</protein>
<feature type="signal peptide" evidence="1">
    <location>
        <begin position="1"/>
        <end position="24"/>
    </location>
</feature>
<accession>A0A517SGF5</accession>
<keyword evidence="3" id="KW-1185">Reference proteome</keyword>
<evidence type="ECO:0000256" key="1">
    <source>
        <dbReference type="SAM" id="SignalP"/>
    </source>
</evidence>
<dbReference type="Proteomes" id="UP000315700">
    <property type="component" value="Chromosome"/>
</dbReference>
<name>A0A517SGF5_9PLAN</name>
<dbReference type="AlphaFoldDB" id="A0A517SGF5"/>
<dbReference type="OrthoDB" id="233246at2"/>
<keyword evidence="1" id="KW-0732">Signal</keyword>
<dbReference type="RefSeq" id="WP_145030988.1">
    <property type="nucleotide sequence ID" value="NZ_CP036271.1"/>
</dbReference>
<organism evidence="2 3">
    <name type="scientific">Caulifigura coniformis</name>
    <dbReference type="NCBI Taxonomy" id="2527983"/>
    <lineage>
        <taxon>Bacteria</taxon>
        <taxon>Pseudomonadati</taxon>
        <taxon>Planctomycetota</taxon>
        <taxon>Planctomycetia</taxon>
        <taxon>Planctomycetales</taxon>
        <taxon>Planctomycetaceae</taxon>
        <taxon>Caulifigura</taxon>
    </lineage>
</organism>
<dbReference type="InParanoid" id="A0A517SGF5"/>